<dbReference type="Proteomes" id="UP001056120">
    <property type="component" value="Linkage Group LG22"/>
</dbReference>
<reference evidence="1 2" key="2">
    <citation type="journal article" date="2022" name="Mol. Ecol. Resour.">
        <title>The genomes of chicory, endive, great burdock and yacon provide insights into Asteraceae paleo-polyploidization history and plant inulin production.</title>
        <authorList>
            <person name="Fan W."/>
            <person name="Wang S."/>
            <person name="Wang H."/>
            <person name="Wang A."/>
            <person name="Jiang F."/>
            <person name="Liu H."/>
            <person name="Zhao H."/>
            <person name="Xu D."/>
            <person name="Zhang Y."/>
        </authorList>
    </citation>
    <scope>NUCLEOTIDE SEQUENCE [LARGE SCALE GENOMIC DNA]</scope>
    <source>
        <strain evidence="2">cv. Yunnan</strain>
        <tissue evidence="1">Leaves</tissue>
    </source>
</reference>
<name>A0ACB9BUY1_9ASTR</name>
<comment type="caution">
    <text evidence="1">The sequence shown here is derived from an EMBL/GenBank/DDBJ whole genome shotgun (WGS) entry which is preliminary data.</text>
</comment>
<accession>A0ACB9BUY1</accession>
<dbReference type="EMBL" id="CM042039">
    <property type="protein sequence ID" value="KAI3725787.1"/>
    <property type="molecule type" value="Genomic_DNA"/>
</dbReference>
<evidence type="ECO:0000313" key="2">
    <source>
        <dbReference type="Proteomes" id="UP001056120"/>
    </source>
</evidence>
<keyword evidence="2" id="KW-1185">Reference proteome</keyword>
<protein>
    <submittedName>
        <fullName evidence="1">Uncharacterized protein</fullName>
    </submittedName>
</protein>
<evidence type="ECO:0000313" key="1">
    <source>
        <dbReference type="EMBL" id="KAI3725787.1"/>
    </source>
</evidence>
<sequence>MHHTLVGRVGSEYARVTSYPAYAKRGKPHLRHHCRHFNCFILISIPLTSRQTICQITRKPLSLFVSNNLPISHHSFFAGSLKLHPNQDIDVPLRTGFNFDLSWLWKLQF</sequence>
<gene>
    <name evidence="1" type="ORF">L1987_65580</name>
</gene>
<proteinExistence type="predicted"/>
<organism evidence="1 2">
    <name type="scientific">Smallanthus sonchifolius</name>
    <dbReference type="NCBI Taxonomy" id="185202"/>
    <lineage>
        <taxon>Eukaryota</taxon>
        <taxon>Viridiplantae</taxon>
        <taxon>Streptophyta</taxon>
        <taxon>Embryophyta</taxon>
        <taxon>Tracheophyta</taxon>
        <taxon>Spermatophyta</taxon>
        <taxon>Magnoliopsida</taxon>
        <taxon>eudicotyledons</taxon>
        <taxon>Gunneridae</taxon>
        <taxon>Pentapetalae</taxon>
        <taxon>asterids</taxon>
        <taxon>campanulids</taxon>
        <taxon>Asterales</taxon>
        <taxon>Asteraceae</taxon>
        <taxon>Asteroideae</taxon>
        <taxon>Heliantheae alliance</taxon>
        <taxon>Millerieae</taxon>
        <taxon>Smallanthus</taxon>
    </lineage>
</organism>
<reference evidence="2" key="1">
    <citation type="journal article" date="2022" name="Mol. Ecol. Resour.">
        <title>The genomes of chicory, endive, great burdock and yacon provide insights into Asteraceae palaeo-polyploidization history and plant inulin production.</title>
        <authorList>
            <person name="Fan W."/>
            <person name="Wang S."/>
            <person name="Wang H."/>
            <person name="Wang A."/>
            <person name="Jiang F."/>
            <person name="Liu H."/>
            <person name="Zhao H."/>
            <person name="Xu D."/>
            <person name="Zhang Y."/>
        </authorList>
    </citation>
    <scope>NUCLEOTIDE SEQUENCE [LARGE SCALE GENOMIC DNA]</scope>
    <source>
        <strain evidence="2">cv. Yunnan</strain>
    </source>
</reference>